<dbReference type="Gene3D" id="2.70.170.10">
    <property type="entry name" value="Neurotransmitter-gated ion-channel ligand-binding domain"/>
    <property type="match status" value="1"/>
</dbReference>
<dbReference type="Proteomes" id="UP001152795">
    <property type="component" value="Unassembled WGS sequence"/>
</dbReference>
<dbReference type="InterPro" id="IPR006029">
    <property type="entry name" value="Neurotrans-gated_channel_TM"/>
</dbReference>
<dbReference type="InterPro" id="IPR038050">
    <property type="entry name" value="Neuro_actylchol_rec"/>
</dbReference>
<dbReference type="InterPro" id="IPR036719">
    <property type="entry name" value="Neuro-gated_channel_TM_sf"/>
</dbReference>
<keyword evidence="3 11" id="KW-0813">Transport</keyword>
<keyword evidence="5 11" id="KW-0812">Transmembrane</keyword>
<evidence type="ECO:0000256" key="3">
    <source>
        <dbReference type="ARBA" id="ARBA00022448"/>
    </source>
</evidence>
<dbReference type="InterPro" id="IPR036734">
    <property type="entry name" value="Neur_chan_lig-bd_sf"/>
</dbReference>
<feature type="domain" description="Neurotransmitter-gated ion-channel transmembrane" evidence="13">
    <location>
        <begin position="230"/>
        <end position="360"/>
    </location>
</feature>
<evidence type="ECO:0000313" key="15">
    <source>
        <dbReference type="Proteomes" id="UP001152795"/>
    </source>
</evidence>
<feature type="non-terminal residue" evidence="14">
    <location>
        <position position="1"/>
    </location>
</feature>
<protein>
    <submittedName>
        <fullName evidence="14">Gamma-aminobutyric acid receptor alpha-like</fullName>
    </submittedName>
</protein>
<dbReference type="OrthoDB" id="442503at2759"/>
<dbReference type="PRINTS" id="PR00252">
    <property type="entry name" value="NRIONCHANNEL"/>
</dbReference>
<keyword evidence="8 11" id="KW-0406">Ion transport</keyword>
<keyword evidence="10 11" id="KW-0407">Ion channel</keyword>
<dbReference type="Pfam" id="PF02932">
    <property type="entry name" value="Neur_chan_memb"/>
    <property type="match status" value="1"/>
</dbReference>
<feature type="domain" description="Neurotransmitter-gated ion-channel ligand-binding" evidence="12">
    <location>
        <begin position="18"/>
        <end position="221"/>
    </location>
</feature>
<feature type="transmembrane region" description="Helical" evidence="11">
    <location>
        <begin position="289"/>
        <end position="308"/>
    </location>
</feature>
<evidence type="ECO:0000256" key="9">
    <source>
        <dbReference type="ARBA" id="ARBA00023136"/>
    </source>
</evidence>
<keyword evidence="14" id="KW-0675">Receptor</keyword>
<dbReference type="PRINTS" id="PR00253">
    <property type="entry name" value="GABAARECEPTR"/>
</dbReference>
<dbReference type="PROSITE" id="PS00236">
    <property type="entry name" value="NEUROTR_ION_CHANNEL"/>
    <property type="match status" value="1"/>
</dbReference>
<keyword evidence="7 11" id="KW-1133">Transmembrane helix</keyword>
<dbReference type="Pfam" id="PF02931">
    <property type="entry name" value="Neur_chan_LBD"/>
    <property type="match status" value="1"/>
</dbReference>
<keyword evidence="6" id="KW-0732">Signal</keyword>
<dbReference type="PANTHER" id="PTHR18945">
    <property type="entry name" value="NEUROTRANSMITTER GATED ION CHANNEL"/>
    <property type="match status" value="1"/>
</dbReference>
<dbReference type="GO" id="GO:0005886">
    <property type="term" value="C:plasma membrane"/>
    <property type="evidence" value="ECO:0007669"/>
    <property type="project" value="UniProtKB-SubCell"/>
</dbReference>
<comment type="similarity">
    <text evidence="11">Belongs to the ligand-gated ion channel (TC 1.A.9) family.</text>
</comment>
<dbReference type="InterPro" id="IPR006201">
    <property type="entry name" value="Neur_channel"/>
</dbReference>
<evidence type="ECO:0000256" key="4">
    <source>
        <dbReference type="ARBA" id="ARBA00022475"/>
    </source>
</evidence>
<evidence type="ECO:0000256" key="7">
    <source>
        <dbReference type="ARBA" id="ARBA00022989"/>
    </source>
</evidence>
<keyword evidence="4" id="KW-1003">Cell membrane</keyword>
<dbReference type="Gene3D" id="1.20.58.390">
    <property type="entry name" value="Neurotransmitter-gated ion-channel transmembrane domain"/>
    <property type="match status" value="1"/>
</dbReference>
<evidence type="ECO:0000259" key="12">
    <source>
        <dbReference type="Pfam" id="PF02931"/>
    </source>
</evidence>
<dbReference type="InterPro" id="IPR006202">
    <property type="entry name" value="Neur_chan_lig-bd"/>
</dbReference>
<sequence>HVLSIYRSKIQEYLNAQTNLTDELLVGYDKRFIPTIPGEPLKVKLEIKIPEVLRLDEQGMECELIIYIRQRWTDFRLSWNKTYYPAATPLKRLKVREHLLDKIWLPDIRITNLKEMNQFEKFGGINMNIHPSGTVYYSQLALIRIHCPMDLRNFPMDQQTCCLNFSSYAYAKSLLTFVLQKKEILPVHLPQFEFVEAKECVVENQEKLKVKRISVALIFKRRSGYYILQIYIPSMSLVFLSWLVFLMDPADIANRLVLVTTMLVSMVFLHTQMNTSLPPVSYAKAADWFVLVSFGFILVALLETSWVYRTSTRTSKKSKPMKNYRTSFQLCMRQNEDEISAPHNQDKKSSSFERNTSRKEYNSLSKVIDKLSLVLFPLMYGGFNIFYWFYFMK</sequence>
<evidence type="ECO:0000256" key="6">
    <source>
        <dbReference type="ARBA" id="ARBA00022729"/>
    </source>
</evidence>
<feature type="transmembrane region" description="Helical" evidence="11">
    <location>
        <begin position="252"/>
        <end position="269"/>
    </location>
</feature>
<evidence type="ECO:0000256" key="2">
    <source>
        <dbReference type="ARBA" id="ARBA00004236"/>
    </source>
</evidence>
<keyword evidence="15" id="KW-1185">Reference proteome</keyword>
<comment type="caution">
    <text evidence="14">The sequence shown here is derived from an EMBL/GenBank/DDBJ whole genome shotgun (WGS) entry which is preliminary data.</text>
</comment>
<evidence type="ECO:0000313" key="14">
    <source>
        <dbReference type="EMBL" id="CAB4037325.1"/>
    </source>
</evidence>
<dbReference type="SUPFAM" id="SSF90112">
    <property type="entry name" value="Neurotransmitter-gated ion-channel transmembrane pore"/>
    <property type="match status" value="1"/>
</dbReference>
<proteinExistence type="inferred from homology"/>
<dbReference type="GO" id="GO:0004888">
    <property type="term" value="F:transmembrane signaling receptor activity"/>
    <property type="evidence" value="ECO:0007669"/>
    <property type="project" value="InterPro"/>
</dbReference>
<dbReference type="SUPFAM" id="SSF63712">
    <property type="entry name" value="Nicotinic receptor ligand binding domain-like"/>
    <property type="match status" value="1"/>
</dbReference>
<reference evidence="14" key="1">
    <citation type="submission" date="2020-04" db="EMBL/GenBank/DDBJ databases">
        <authorList>
            <person name="Alioto T."/>
            <person name="Alioto T."/>
            <person name="Gomez Garrido J."/>
        </authorList>
    </citation>
    <scope>NUCLEOTIDE SEQUENCE</scope>
    <source>
        <strain evidence="14">A484AB</strain>
    </source>
</reference>
<accession>A0A7D9JX75</accession>
<dbReference type="CDD" id="cd19049">
    <property type="entry name" value="LGIC_TM_anion"/>
    <property type="match status" value="1"/>
</dbReference>
<dbReference type="GO" id="GO:0005230">
    <property type="term" value="F:extracellular ligand-gated monoatomic ion channel activity"/>
    <property type="evidence" value="ECO:0007669"/>
    <property type="project" value="InterPro"/>
</dbReference>
<gene>
    <name evidence="14" type="ORF">PACLA_8A047075</name>
</gene>
<evidence type="ECO:0000259" key="13">
    <source>
        <dbReference type="Pfam" id="PF02932"/>
    </source>
</evidence>
<dbReference type="AlphaFoldDB" id="A0A7D9JX75"/>
<dbReference type="EMBL" id="CACRXK020022953">
    <property type="protein sequence ID" value="CAB4037325.1"/>
    <property type="molecule type" value="Genomic_DNA"/>
</dbReference>
<evidence type="ECO:0000256" key="5">
    <source>
        <dbReference type="ARBA" id="ARBA00022692"/>
    </source>
</evidence>
<evidence type="ECO:0000256" key="1">
    <source>
        <dbReference type="ARBA" id="ARBA00004141"/>
    </source>
</evidence>
<feature type="transmembrane region" description="Helical" evidence="11">
    <location>
        <begin position="371"/>
        <end position="390"/>
    </location>
</feature>
<feature type="transmembrane region" description="Helical" evidence="11">
    <location>
        <begin position="224"/>
        <end position="245"/>
    </location>
</feature>
<evidence type="ECO:0000256" key="8">
    <source>
        <dbReference type="ARBA" id="ARBA00023065"/>
    </source>
</evidence>
<organism evidence="14 15">
    <name type="scientific">Paramuricea clavata</name>
    <name type="common">Red gorgonian</name>
    <name type="synonym">Violescent sea-whip</name>
    <dbReference type="NCBI Taxonomy" id="317549"/>
    <lineage>
        <taxon>Eukaryota</taxon>
        <taxon>Metazoa</taxon>
        <taxon>Cnidaria</taxon>
        <taxon>Anthozoa</taxon>
        <taxon>Octocorallia</taxon>
        <taxon>Malacalcyonacea</taxon>
        <taxon>Plexauridae</taxon>
        <taxon>Paramuricea</taxon>
    </lineage>
</organism>
<name>A0A7D9JX75_PARCT</name>
<dbReference type="InterPro" id="IPR006028">
    <property type="entry name" value="GABAA/Glycine_rcpt"/>
</dbReference>
<evidence type="ECO:0000256" key="11">
    <source>
        <dbReference type="RuleBase" id="RU000687"/>
    </source>
</evidence>
<keyword evidence="9 11" id="KW-0472">Membrane</keyword>
<dbReference type="InterPro" id="IPR018000">
    <property type="entry name" value="Neurotransmitter_ion_chnl_CS"/>
</dbReference>
<evidence type="ECO:0000256" key="10">
    <source>
        <dbReference type="ARBA" id="ARBA00023303"/>
    </source>
</evidence>
<comment type="subcellular location">
    <subcellularLocation>
        <location evidence="2">Cell membrane</location>
    </subcellularLocation>
    <subcellularLocation>
        <location evidence="1">Membrane</location>
        <topology evidence="1">Multi-pass membrane protein</topology>
    </subcellularLocation>
</comment>